<proteinExistence type="predicted"/>
<organism evidence="1 2">
    <name type="scientific">Schistosoma margrebowiei</name>
    <dbReference type="NCBI Taxonomy" id="48269"/>
    <lineage>
        <taxon>Eukaryota</taxon>
        <taxon>Metazoa</taxon>
        <taxon>Spiralia</taxon>
        <taxon>Lophotrochozoa</taxon>
        <taxon>Platyhelminthes</taxon>
        <taxon>Trematoda</taxon>
        <taxon>Digenea</taxon>
        <taxon>Strigeidida</taxon>
        <taxon>Schistosomatoidea</taxon>
        <taxon>Schistosomatidae</taxon>
        <taxon>Schistosoma</taxon>
    </lineage>
</organism>
<gene>
    <name evidence="1" type="ORF">SMRZ_LOCUS7983</name>
</gene>
<accession>A0A183LW08</accession>
<dbReference type="Proteomes" id="UP000277204">
    <property type="component" value="Unassembled WGS sequence"/>
</dbReference>
<dbReference type="EMBL" id="UZAI01003346">
    <property type="protein sequence ID" value="VDO79056.1"/>
    <property type="molecule type" value="Genomic_DNA"/>
</dbReference>
<keyword evidence="2" id="KW-1185">Reference proteome</keyword>
<evidence type="ECO:0000313" key="1">
    <source>
        <dbReference type="EMBL" id="VDO79056.1"/>
    </source>
</evidence>
<evidence type="ECO:0000313" key="2">
    <source>
        <dbReference type="Proteomes" id="UP000277204"/>
    </source>
</evidence>
<reference evidence="1 2" key="1">
    <citation type="submission" date="2018-11" db="EMBL/GenBank/DDBJ databases">
        <authorList>
            <consortium name="Pathogen Informatics"/>
        </authorList>
    </citation>
    <scope>NUCLEOTIDE SEQUENCE [LARGE SCALE GENOMIC DNA]</scope>
    <source>
        <strain evidence="1 2">Zambia</strain>
    </source>
</reference>
<dbReference type="AlphaFoldDB" id="A0A183LW08"/>
<protein>
    <submittedName>
        <fullName evidence="1">Uncharacterized protein</fullName>
    </submittedName>
</protein>
<sequence>MVTSPDQLQLLLDRRKKRFKNNQLNILENLRTRLLNLPCFGDVTEVNELIPHLHTELDNDCRTCGRVYKSVFESWTSSNVIEAVIHGVPSDPELSISQTCPVMVSNPIASETLCTNTKLSSSQEDDFSINAHKFIAVLAYIETENKSGSILNPAVPNGPHHSAIEVSDESNYRDSLVLPGNISHALNNNQEPHTVLLDADYHGYPLSNSVANIFGNKISEESNSDDLKLNSVYPHYLVSFNGFSVQYVLKQSN</sequence>
<name>A0A183LW08_9TREM</name>
<dbReference type="STRING" id="48269.A0A183LW08"/>